<dbReference type="InterPro" id="IPR005145">
    <property type="entry name" value="Sua5_C"/>
</dbReference>
<accession>A0A840PXE4</accession>
<dbReference type="RefSeq" id="WP_016837254.1">
    <property type="nucleotide sequence ID" value="NZ_JAAXPW010000033.1"/>
</dbReference>
<feature type="binding site" evidence="14">
    <location>
        <position position="120"/>
    </location>
    <ligand>
        <name>ATP</name>
        <dbReference type="ChEBI" id="CHEBI:30616"/>
    </ligand>
</feature>
<dbReference type="PROSITE" id="PS51163">
    <property type="entry name" value="YRDC"/>
    <property type="match status" value="1"/>
</dbReference>
<feature type="binding site" evidence="14">
    <location>
        <position position="184"/>
    </location>
    <ligand>
        <name>L-threonine</name>
        <dbReference type="ChEBI" id="CHEBI:57926"/>
    </ligand>
</feature>
<protein>
    <recommendedName>
        <fullName evidence="4 13">Threonylcarbamoyl-AMP synthase</fullName>
        <shortName evidence="13">TC-AMP synthase</shortName>
        <ecNumber evidence="3 13">2.7.7.87</ecNumber>
    </recommendedName>
    <alternativeName>
        <fullName evidence="11 13">L-threonylcarbamoyladenylate synthase</fullName>
    </alternativeName>
</protein>
<name>A0A840PXE4_URETH</name>
<evidence type="ECO:0000256" key="5">
    <source>
        <dbReference type="ARBA" id="ARBA00022490"/>
    </source>
</evidence>
<dbReference type="NCBIfam" id="TIGR00057">
    <property type="entry name" value="L-threonylcarbamoyladenylate synthase"/>
    <property type="match status" value="1"/>
</dbReference>
<dbReference type="SUPFAM" id="SSF55821">
    <property type="entry name" value="YrdC/RibB"/>
    <property type="match status" value="1"/>
</dbReference>
<dbReference type="Gene3D" id="3.40.50.11030">
    <property type="entry name" value="Threonylcarbamoyl-AMP synthase, C-terminal domain"/>
    <property type="match status" value="1"/>
</dbReference>
<feature type="binding site" evidence="14">
    <location>
        <position position="146"/>
    </location>
    <ligand>
        <name>ATP</name>
        <dbReference type="ChEBI" id="CHEBI:30616"/>
    </ligand>
</feature>
<evidence type="ECO:0000256" key="3">
    <source>
        <dbReference type="ARBA" id="ARBA00012584"/>
    </source>
</evidence>
<gene>
    <name evidence="16" type="ORF">HNR36_002393</name>
</gene>
<comment type="similarity">
    <text evidence="2 13">Belongs to the SUA5 family.</text>
</comment>
<dbReference type="InterPro" id="IPR017945">
    <property type="entry name" value="DHBP_synth_RibB-like_a/b_dom"/>
</dbReference>
<feature type="binding site" evidence="14">
    <location>
        <position position="198"/>
    </location>
    <ligand>
        <name>ATP</name>
        <dbReference type="ChEBI" id="CHEBI:30616"/>
    </ligand>
</feature>
<reference evidence="16 17" key="1">
    <citation type="submission" date="2020-08" db="EMBL/GenBank/DDBJ databases">
        <title>Genomic Encyclopedia of Type Strains, Phase IV (KMG-IV): sequencing the most valuable type-strain genomes for metagenomic binning, comparative biology and taxonomic classification.</title>
        <authorList>
            <person name="Goeker M."/>
        </authorList>
    </citation>
    <scope>NUCLEOTIDE SEQUENCE [LARGE SCALE GENOMIC DNA]</scope>
    <source>
        <strain evidence="16 17">DSM 10633</strain>
    </source>
</reference>
<evidence type="ECO:0000256" key="10">
    <source>
        <dbReference type="ARBA" id="ARBA00022840"/>
    </source>
</evidence>
<keyword evidence="9 13" id="KW-0547">Nucleotide-binding</keyword>
<comment type="caution">
    <text evidence="16">The sequence shown here is derived from an EMBL/GenBank/DDBJ whole genome shotgun (WGS) entry which is preliminary data.</text>
</comment>
<evidence type="ECO:0000256" key="9">
    <source>
        <dbReference type="ARBA" id="ARBA00022741"/>
    </source>
</evidence>
<keyword evidence="8 13" id="KW-0548">Nucleotidyltransferase</keyword>
<dbReference type="Gene3D" id="3.90.870.10">
    <property type="entry name" value="DHBP synthase"/>
    <property type="match status" value="1"/>
</dbReference>
<evidence type="ECO:0000313" key="16">
    <source>
        <dbReference type="EMBL" id="MBB5149994.1"/>
    </source>
</evidence>
<feature type="binding site" evidence="14">
    <location>
        <position position="64"/>
    </location>
    <ligand>
        <name>ATP</name>
        <dbReference type="ChEBI" id="CHEBI:30616"/>
    </ligand>
</feature>
<dbReference type="InterPro" id="IPR006070">
    <property type="entry name" value="Sua5-like_dom"/>
</dbReference>
<evidence type="ECO:0000256" key="11">
    <source>
        <dbReference type="ARBA" id="ARBA00029774"/>
    </source>
</evidence>
<comment type="catalytic activity">
    <reaction evidence="12 13">
        <text>L-threonine + hydrogencarbonate + ATP = L-threonylcarbamoyladenylate + diphosphate + H2O</text>
        <dbReference type="Rhea" id="RHEA:36407"/>
        <dbReference type="ChEBI" id="CHEBI:15377"/>
        <dbReference type="ChEBI" id="CHEBI:17544"/>
        <dbReference type="ChEBI" id="CHEBI:30616"/>
        <dbReference type="ChEBI" id="CHEBI:33019"/>
        <dbReference type="ChEBI" id="CHEBI:57926"/>
        <dbReference type="ChEBI" id="CHEBI:73682"/>
        <dbReference type="EC" id="2.7.7.87"/>
    </reaction>
</comment>
<dbReference type="Proteomes" id="UP000557217">
    <property type="component" value="Unassembled WGS sequence"/>
</dbReference>
<organism evidence="16 17">
    <name type="scientific">Ureibacillus thermosphaericus</name>
    <dbReference type="NCBI Taxonomy" id="51173"/>
    <lineage>
        <taxon>Bacteria</taxon>
        <taxon>Bacillati</taxon>
        <taxon>Bacillota</taxon>
        <taxon>Bacilli</taxon>
        <taxon>Bacillales</taxon>
        <taxon>Caryophanaceae</taxon>
        <taxon>Ureibacillus</taxon>
    </lineage>
</organism>
<dbReference type="AlphaFoldDB" id="A0A840PXE4"/>
<dbReference type="Pfam" id="PF01300">
    <property type="entry name" value="Sua5_yciO_yrdC"/>
    <property type="match status" value="1"/>
</dbReference>
<dbReference type="FunFam" id="3.90.870.10:FF:000008">
    <property type="entry name" value="Threonylcarbamoyl-AMP synthase"/>
    <property type="match status" value="1"/>
</dbReference>
<dbReference type="GO" id="GO:0006450">
    <property type="term" value="P:regulation of translational fidelity"/>
    <property type="evidence" value="ECO:0007669"/>
    <property type="project" value="TreeGrafter"/>
</dbReference>
<feature type="binding site" evidence="14">
    <location>
        <position position="37"/>
    </location>
    <ligand>
        <name>L-threonine</name>
        <dbReference type="ChEBI" id="CHEBI:57926"/>
    </ligand>
</feature>
<dbReference type="PIRSF" id="PIRSF004930">
    <property type="entry name" value="Tln_factor_SUA5"/>
    <property type="match status" value="1"/>
</dbReference>
<dbReference type="GO" id="GO:0003725">
    <property type="term" value="F:double-stranded RNA binding"/>
    <property type="evidence" value="ECO:0007669"/>
    <property type="project" value="UniProtKB-UniRule"/>
</dbReference>
<dbReference type="InterPro" id="IPR010923">
    <property type="entry name" value="T(6)A37_SUA5"/>
</dbReference>
<evidence type="ECO:0000256" key="14">
    <source>
        <dbReference type="PIRSR" id="PIRSR004930-1"/>
    </source>
</evidence>
<feature type="domain" description="YrdC-like" evidence="15">
    <location>
        <begin position="15"/>
        <end position="202"/>
    </location>
</feature>
<evidence type="ECO:0000256" key="4">
    <source>
        <dbReference type="ARBA" id="ARBA00015492"/>
    </source>
</evidence>
<evidence type="ECO:0000256" key="1">
    <source>
        <dbReference type="ARBA" id="ARBA00004496"/>
    </source>
</evidence>
<keyword evidence="7 13" id="KW-0819">tRNA processing</keyword>
<feature type="binding site" evidence="14">
    <location>
        <position position="154"/>
    </location>
    <ligand>
        <name>ATP</name>
        <dbReference type="ChEBI" id="CHEBI:30616"/>
    </ligand>
</feature>
<comment type="subcellular location">
    <subcellularLocation>
        <location evidence="1 13">Cytoplasm</location>
    </subcellularLocation>
</comment>
<comment type="function">
    <text evidence="13">Required for the formation of a threonylcarbamoyl group on adenosine at position 37 (t(6)A37) in tRNAs that read codons beginning with adenine.</text>
</comment>
<feature type="binding site" evidence="14">
    <location>
        <position position="69"/>
    </location>
    <ligand>
        <name>L-threonine</name>
        <dbReference type="ChEBI" id="CHEBI:57926"/>
    </ligand>
</feature>
<feature type="binding site" evidence="14">
    <location>
        <position position="60"/>
    </location>
    <ligand>
        <name>ATP</name>
        <dbReference type="ChEBI" id="CHEBI:30616"/>
    </ligand>
</feature>
<evidence type="ECO:0000256" key="2">
    <source>
        <dbReference type="ARBA" id="ARBA00007663"/>
    </source>
</evidence>
<evidence type="ECO:0000256" key="12">
    <source>
        <dbReference type="ARBA" id="ARBA00048366"/>
    </source>
</evidence>
<dbReference type="GO" id="GO:0005737">
    <property type="term" value="C:cytoplasm"/>
    <property type="evidence" value="ECO:0007669"/>
    <property type="project" value="UniProtKB-SubCell"/>
</dbReference>
<keyword evidence="6 13" id="KW-0808">Transferase</keyword>
<dbReference type="PANTHER" id="PTHR17490:SF16">
    <property type="entry name" value="THREONYLCARBAMOYL-AMP SYNTHASE"/>
    <property type="match status" value="1"/>
</dbReference>
<feature type="binding site" evidence="14">
    <location>
        <position position="144"/>
    </location>
    <ligand>
        <name>ATP</name>
        <dbReference type="ChEBI" id="CHEBI:30616"/>
    </ligand>
</feature>
<evidence type="ECO:0000256" key="7">
    <source>
        <dbReference type="ARBA" id="ARBA00022694"/>
    </source>
</evidence>
<dbReference type="GO" id="GO:0000049">
    <property type="term" value="F:tRNA binding"/>
    <property type="evidence" value="ECO:0007669"/>
    <property type="project" value="TreeGrafter"/>
</dbReference>
<evidence type="ECO:0000259" key="15">
    <source>
        <dbReference type="PROSITE" id="PS51163"/>
    </source>
</evidence>
<dbReference type="EC" id="2.7.7.87" evidence="3 13"/>
<dbReference type="InterPro" id="IPR050156">
    <property type="entry name" value="TC-AMP_synthase_SUA5"/>
</dbReference>
<proteinExistence type="inferred from homology"/>
<keyword evidence="17" id="KW-1185">Reference proteome</keyword>
<evidence type="ECO:0000256" key="6">
    <source>
        <dbReference type="ARBA" id="ARBA00022679"/>
    </source>
</evidence>
<dbReference type="GO" id="GO:0008033">
    <property type="term" value="P:tRNA processing"/>
    <property type="evidence" value="ECO:0007669"/>
    <property type="project" value="UniProtKB-KW"/>
</dbReference>
<feature type="binding site" evidence="14">
    <location>
        <position position="124"/>
    </location>
    <ligand>
        <name>L-threonine</name>
        <dbReference type="ChEBI" id="CHEBI:57926"/>
    </ligand>
</feature>
<evidence type="ECO:0000256" key="8">
    <source>
        <dbReference type="ARBA" id="ARBA00022695"/>
    </source>
</evidence>
<sequence length="349" mass="38131">METIQLTVDKNVDKEKIYSQAVDLLNQGEVVAFPTETVYGLGAVATNDEAVKKIYEAKGRPSDNPLIVHIGTVEEVTDFVEEIPEKAKTLMERFWPGPLTLIMKAKKDVLAKSVTAGLSTVGLRMPDHEVALTLLRMLKKPVAAPSANRSGKPSPTKAEHVYEDLQGRIPLILDGGTTGIGIESTVIDVTVNPPVILRPGGVTKEMIEKEIGEVIEPTPKEQQLESTPKAPGMKYTHYAPDAPVYLIENNRERIERAIDELKREGHKVALLAPSNFSSTTADYFFPYGEEEDKEQMAAKLYDDLRACDKTDASIILATTTTTEGVGAAIMNRLHKAAGGKWYGTPSTTT</sequence>
<evidence type="ECO:0000256" key="13">
    <source>
        <dbReference type="PIRNR" id="PIRNR004930"/>
    </source>
</evidence>
<keyword evidence="5 13" id="KW-0963">Cytoplasm</keyword>
<dbReference type="GO" id="GO:0061710">
    <property type="term" value="F:L-threonylcarbamoyladenylate synthase"/>
    <property type="evidence" value="ECO:0007669"/>
    <property type="project" value="UniProtKB-EC"/>
</dbReference>
<keyword evidence="10 13" id="KW-0067">ATP-binding</keyword>
<evidence type="ECO:0000313" key="17">
    <source>
        <dbReference type="Proteomes" id="UP000557217"/>
    </source>
</evidence>
<dbReference type="PANTHER" id="PTHR17490">
    <property type="entry name" value="SUA5"/>
    <property type="match status" value="1"/>
</dbReference>
<dbReference type="EMBL" id="JACHGZ010000034">
    <property type="protein sequence ID" value="MBB5149994.1"/>
    <property type="molecule type" value="Genomic_DNA"/>
</dbReference>
<dbReference type="GO" id="GO:0005524">
    <property type="term" value="F:ATP binding"/>
    <property type="evidence" value="ECO:0007669"/>
    <property type="project" value="UniProtKB-UniRule"/>
</dbReference>
<feature type="binding site" evidence="14">
    <location>
        <position position="238"/>
    </location>
    <ligand>
        <name>ATP</name>
        <dbReference type="ChEBI" id="CHEBI:30616"/>
    </ligand>
</feature>
<dbReference type="Pfam" id="PF03481">
    <property type="entry name" value="Sua5_C"/>
    <property type="match status" value="1"/>
</dbReference>
<dbReference type="InterPro" id="IPR038385">
    <property type="entry name" value="Sua5/YwlC_C"/>
</dbReference>